<gene>
    <name evidence="1" type="ORF">QN243_12900</name>
</gene>
<keyword evidence="2" id="KW-1185">Reference proteome</keyword>
<protein>
    <submittedName>
        <fullName evidence="1">Uncharacterized protein</fullName>
    </submittedName>
</protein>
<name>A0ABZ0JHQ7_9XANT</name>
<evidence type="ECO:0000313" key="2">
    <source>
        <dbReference type="Proteomes" id="UP001302020"/>
    </source>
</evidence>
<proteinExistence type="predicted"/>
<dbReference type="RefSeq" id="WP_255421692.1">
    <property type="nucleotide sequence ID" value="NZ_CP126170.1"/>
</dbReference>
<accession>A0ABZ0JHQ7</accession>
<sequence>MIATITAHSGLNPSAQWGSLSSDQHDAFITAYGHREGWHGNQLTLWRGRERSRLRHT</sequence>
<reference evidence="1 2" key="1">
    <citation type="submission" date="2023-05" db="EMBL/GenBank/DDBJ databases">
        <title>Xanthomonas rydalmerenesis sp. nov., a novel Xanthomonas species isolated from Fragaria x ananassa.</title>
        <authorList>
            <person name="McKnight D.J.E."/>
            <person name="Wong-Bajracharya J."/>
            <person name="Okoh E.B."/>
            <person name="Snijders F."/>
            <person name="Lidbetter F."/>
            <person name="Webster J."/>
            <person name="Djordjevic S.P."/>
            <person name="Bogema D.R."/>
            <person name="Chapman T.A."/>
        </authorList>
    </citation>
    <scope>NUCLEOTIDE SEQUENCE [LARGE SCALE GENOMIC DNA]</scope>
    <source>
        <strain evidence="1 2">DAR34883</strain>
    </source>
</reference>
<evidence type="ECO:0000313" key="1">
    <source>
        <dbReference type="EMBL" id="WOS39325.1"/>
    </source>
</evidence>
<dbReference type="Proteomes" id="UP001302020">
    <property type="component" value="Chromosome"/>
</dbReference>
<organism evidence="1 2">
    <name type="scientific">Xanthomonas rydalmerensis</name>
    <dbReference type="NCBI Taxonomy" id="3046274"/>
    <lineage>
        <taxon>Bacteria</taxon>
        <taxon>Pseudomonadati</taxon>
        <taxon>Pseudomonadota</taxon>
        <taxon>Gammaproteobacteria</taxon>
        <taxon>Lysobacterales</taxon>
        <taxon>Lysobacteraceae</taxon>
        <taxon>Xanthomonas</taxon>
    </lineage>
</organism>
<dbReference type="EMBL" id="CP126172">
    <property type="protein sequence ID" value="WOS39325.1"/>
    <property type="molecule type" value="Genomic_DNA"/>
</dbReference>